<name>M1WTT8_PSEP2</name>
<dbReference type="EMBL" id="FO203427">
    <property type="protein sequence ID" value="CCH49882.1"/>
    <property type="molecule type" value="Genomic_DNA"/>
</dbReference>
<dbReference type="InterPro" id="IPR000835">
    <property type="entry name" value="HTH_MarR-typ"/>
</dbReference>
<dbReference type="AlphaFoldDB" id="M1WTT8"/>
<keyword evidence="1" id="KW-0805">Transcription regulation</keyword>
<reference evidence="5 6" key="1">
    <citation type="journal article" date="2013" name="PLoS ONE">
        <title>The first genomic and proteomic characterization of a deep-sea sulfate reducer: insights into the piezophilic lifestyle of Desulfovibrio piezophilus.</title>
        <authorList>
            <person name="Pradel N."/>
            <person name="Ji B."/>
            <person name="Gimenez G."/>
            <person name="Talla E."/>
            <person name="Lenoble P."/>
            <person name="Garel M."/>
            <person name="Tamburini C."/>
            <person name="Fourquet P."/>
            <person name="Lebrun R."/>
            <person name="Bertin P."/>
            <person name="Denis Y."/>
            <person name="Pophillat M."/>
            <person name="Barbe V."/>
            <person name="Ollivier B."/>
            <person name="Dolla A."/>
        </authorList>
    </citation>
    <scope>NUCLEOTIDE SEQUENCE [LARGE SCALE GENOMIC DNA]</scope>
    <source>
        <strain evidence="6">DSM 10523 / SB164P1</strain>
    </source>
</reference>
<evidence type="ECO:0000256" key="2">
    <source>
        <dbReference type="ARBA" id="ARBA00023125"/>
    </source>
</evidence>
<dbReference type="BioCyc" id="DPIE1322246:BN4_RS13300-MONOMER"/>
<dbReference type="Pfam" id="PF01047">
    <property type="entry name" value="MarR"/>
    <property type="match status" value="1"/>
</dbReference>
<dbReference type="InterPro" id="IPR036388">
    <property type="entry name" value="WH-like_DNA-bd_sf"/>
</dbReference>
<dbReference type="SMART" id="SM00347">
    <property type="entry name" value="HTH_MARR"/>
    <property type="match status" value="1"/>
</dbReference>
<dbReference type="SUPFAM" id="SSF46785">
    <property type="entry name" value="Winged helix' DNA-binding domain"/>
    <property type="match status" value="1"/>
</dbReference>
<keyword evidence="6" id="KW-1185">Reference proteome</keyword>
<dbReference type="KEGG" id="dpi:BN4_12649"/>
<dbReference type="Gene3D" id="1.10.10.10">
    <property type="entry name" value="Winged helix-like DNA-binding domain superfamily/Winged helix DNA-binding domain"/>
    <property type="match status" value="1"/>
</dbReference>
<dbReference type="PATRIC" id="fig|879567.3.peg.2837"/>
<evidence type="ECO:0000313" key="5">
    <source>
        <dbReference type="EMBL" id="CCH49882.1"/>
    </source>
</evidence>
<sequence>MTTASRYLHNCLYFTANSLARNIGKMADMAFKGTGLSPSHAFMMVLINEQPGITQKELSEHLALAPSTLTRFADKLVYNGFIEREQKGKIVRIYPTREGAELTPAIENAWKTLHDQYSKVLGTEKGHELTSLIDQANQQLENLGEFSR</sequence>
<evidence type="ECO:0000259" key="4">
    <source>
        <dbReference type="PROSITE" id="PS50995"/>
    </source>
</evidence>
<dbReference type="GO" id="GO:0003677">
    <property type="term" value="F:DNA binding"/>
    <property type="evidence" value="ECO:0007669"/>
    <property type="project" value="UniProtKB-KW"/>
</dbReference>
<feature type="domain" description="HTH marR-type" evidence="4">
    <location>
        <begin position="9"/>
        <end position="138"/>
    </location>
</feature>
<evidence type="ECO:0000313" key="6">
    <source>
        <dbReference type="Proteomes" id="UP000011724"/>
    </source>
</evidence>
<keyword evidence="3" id="KW-0804">Transcription</keyword>
<gene>
    <name evidence="5" type="ordered locus">BN4_12649</name>
</gene>
<dbReference type="GO" id="GO:0003700">
    <property type="term" value="F:DNA-binding transcription factor activity"/>
    <property type="evidence" value="ECO:0007669"/>
    <property type="project" value="InterPro"/>
</dbReference>
<keyword evidence="2" id="KW-0238">DNA-binding</keyword>
<protein>
    <submittedName>
        <fullName evidence="5">Transcriptional regulator, MarR family</fullName>
    </submittedName>
</protein>
<dbReference type="OrthoDB" id="1551170at2"/>
<evidence type="ECO:0000256" key="3">
    <source>
        <dbReference type="ARBA" id="ARBA00023163"/>
    </source>
</evidence>
<accession>M1WTT8</accession>
<dbReference type="eggNOG" id="COG1846">
    <property type="taxonomic scope" value="Bacteria"/>
</dbReference>
<evidence type="ECO:0000256" key="1">
    <source>
        <dbReference type="ARBA" id="ARBA00023015"/>
    </source>
</evidence>
<proteinExistence type="predicted"/>
<dbReference type="PANTHER" id="PTHR42756">
    <property type="entry name" value="TRANSCRIPTIONAL REGULATOR, MARR"/>
    <property type="match status" value="1"/>
</dbReference>
<dbReference type="Proteomes" id="UP000011724">
    <property type="component" value="Chromosome"/>
</dbReference>
<dbReference type="PANTHER" id="PTHR42756:SF1">
    <property type="entry name" value="TRANSCRIPTIONAL REPRESSOR OF EMRAB OPERON"/>
    <property type="match status" value="1"/>
</dbReference>
<dbReference type="HOGENOM" id="CLU_083287_24_0_7"/>
<reference evidence="6" key="2">
    <citation type="journal article" date="2013" name="Stand. Genomic Sci.">
        <title>Complete genome sequence of Desulfocapsa sulfexigens, a marine deltaproteobacterium specialized in disproportionating inorganic sulfur compounds.</title>
        <authorList>
            <person name="Finster K.W."/>
            <person name="Kjeldsen K.U."/>
            <person name="Kube M."/>
            <person name="Reinhardt R."/>
            <person name="Mussmann M."/>
            <person name="Amann R."/>
            <person name="Schreiber L."/>
        </authorList>
    </citation>
    <scope>NUCLEOTIDE SEQUENCE [LARGE SCALE GENOMIC DNA]</scope>
    <source>
        <strain evidence="6">DSM 10523 / SB164P1</strain>
    </source>
</reference>
<dbReference type="STRING" id="1322246.BN4_12649"/>
<dbReference type="InterPro" id="IPR036390">
    <property type="entry name" value="WH_DNA-bd_sf"/>
</dbReference>
<dbReference type="RefSeq" id="WP_015415925.1">
    <property type="nucleotide sequence ID" value="NC_020409.1"/>
</dbReference>
<dbReference type="PROSITE" id="PS50995">
    <property type="entry name" value="HTH_MARR_2"/>
    <property type="match status" value="1"/>
</dbReference>
<organism evidence="5 6">
    <name type="scientific">Pseudodesulfovibrio piezophilus (strain DSM 21447 / JCM 15486 / C1TLV30)</name>
    <name type="common">Desulfovibrio piezophilus</name>
    <dbReference type="NCBI Taxonomy" id="1322246"/>
    <lineage>
        <taxon>Bacteria</taxon>
        <taxon>Pseudomonadati</taxon>
        <taxon>Thermodesulfobacteriota</taxon>
        <taxon>Desulfovibrionia</taxon>
        <taxon>Desulfovibrionales</taxon>
        <taxon>Desulfovibrionaceae</taxon>
    </lineage>
</organism>